<sequence length="557" mass="59677">MARDPFTTTDERDVIVLALSDPPRGEELAAQLGEYFNHRYRVVRTSTARETRETLGELADASRRTVVLFAEESLPEGPSGLELLRDESLAGVAQGRLLLADEPERALRDLADEEGAAEVVVAPRSPSTSPQEPSDDPFWEQAEKVLYLAAPSGETKADVYGDPKTDVVFRAKRFLRLNHVAVYPKGGTAYEVIPTKKGVQGTKLVNPTLSDLAQALLDYTAHDSKTTYDLAVVGGGPAAMCAAVNARALYGMSTVIVENFAPGGAAATANNTIENYLGFPDGIQPDKLSQEWLKHTAKYEVAWLHTHTATKLAKPAGDGEPYTLTAQKSDKAKTSTTVKAKTVLIACGMQTPQQGGENEATYRYKGVYYDALPADGPDYKGKTVAVIGGGDTAGRAVDIFATSGATKIYLILRGTFADAPMLEDIKKLVKKHKDENKVDMREKTQVAKYEGGTYLEKLTLTSSSTPINVDAAFVLIGGKPNTGWLKDGKLGLYLDAGGYVQTTTITLGKEQAPLATNLPGVFAAGDVRGGATRRIAAAVGDGGTAALSIYQYRKHNR</sequence>
<dbReference type="InterPro" id="IPR050097">
    <property type="entry name" value="Ferredoxin-NADP_redctase_2"/>
</dbReference>
<dbReference type="EMBL" id="CP054929">
    <property type="protein sequence ID" value="QKW48429.1"/>
    <property type="molecule type" value="Genomic_DNA"/>
</dbReference>
<evidence type="ECO:0000313" key="5">
    <source>
        <dbReference type="EMBL" id="QKW48429.1"/>
    </source>
</evidence>
<evidence type="ECO:0000256" key="1">
    <source>
        <dbReference type="ARBA" id="ARBA00022630"/>
    </source>
</evidence>
<dbReference type="GO" id="GO:0004791">
    <property type="term" value="F:thioredoxin-disulfide reductase (NADPH) activity"/>
    <property type="evidence" value="ECO:0007669"/>
    <property type="project" value="UniProtKB-EC"/>
</dbReference>
<evidence type="ECO:0000313" key="6">
    <source>
        <dbReference type="Proteomes" id="UP000509303"/>
    </source>
</evidence>
<dbReference type="SUPFAM" id="SSF51905">
    <property type="entry name" value="FAD/NAD(P)-binding domain"/>
    <property type="match status" value="1"/>
</dbReference>
<gene>
    <name evidence="5" type="ORF">HUT08_01420</name>
</gene>
<dbReference type="PRINTS" id="PR00368">
    <property type="entry name" value="FADPNR"/>
</dbReference>
<accession>A0A7H8N236</accession>
<dbReference type="PANTHER" id="PTHR48105">
    <property type="entry name" value="THIOREDOXIN REDUCTASE 1-RELATED-RELATED"/>
    <property type="match status" value="1"/>
</dbReference>
<evidence type="ECO:0000259" key="4">
    <source>
        <dbReference type="Pfam" id="PF07992"/>
    </source>
</evidence>
<dbReference type="InterPro" id="IPR023753">
    <property type="entry name" value="FAD/NAD-binding_dom"/>
</dbReference>
<protein>
    <submittedName>
        <fullName evidence="5">NAD(P)/FAD-dependent oxidoreductase</fullName>
    </submittedName>
</protein>
<dbReference type="Gene3D" id="3.50.50.60">
    <property type="entry name" value="FAD/NAD(P)-binding domain"/>
    <property type="match status" value="2"/>
</dbReference>
<keyword evidence="6" id="KW-1185">Reference proteome</keyword>
<feature type="domain" description="FAD/NAD(P)-binding" evidence="4">
    <location>
        <begin position="228"/>
        <end position="542"/>
    </location>
</feature>
<reference evidence="5 6" key="1">
    <citation type="submission" date="2020-06" db="EMBL/GenBank/DDBJ databases">
        <title>Genome mining for natural products.</title>
        <authorList>
            <person name="Zhang B."/>
            <person name="Shi J."/>
            <person name="Ge H."/>
        </authorList>
    </citation>
    <scope>NUCLEOTIDE SEQUENCE [LARGE SCALE GENOMIC DNA]</scope>
    <source>
        <strain evidence="5 6">NA00687</strain>
    </source>
</reference>
<name>A0A7H8N236_9ACTN</name>
<organism evidence="5 6">
    <name type="scientific">Streptomyces buecherae</name>
    <dbReference type="NCBI Taxonomy" id="2763006"/>
    <lineage>
        <taxon>Bacteria</taxon>
        <taxon>Bacillati</taxon>
        <taxon>Actinomycetota</taxon>
        <taxon>Actinomycetes</taxon>
        <taxon>Kitasatosporales</taxon>
        <taxon>Streptomycetaceae</taxon>
        <taxon>Streptomyces</taxon>
    </lineage>
</organism>
<dbReference type="InterPro" id="IPR036188">
    <property type="entry name" value="FAD/NAD-bd_sf"/>
</dbReference>
<dbReference type="RefSeq" id="WP_176160126.1">
    <property type="nucleotide sequence ID" value="NZ_CP054929.1"/>
</dbReference>
<dbReference type="PRINTS" id="PR00469">
    <property type="entry name" value="PNDRDTASEII"/>
</dbReference>
<dbReference type="Pfam" id="PF07992">
    <property type="entry name" value="Pyr_redox_2"/>
    <property type="match status" value="1"/>
</dbReference>
<keyword evidence="1" id="KW-0285">Flavoprotein</keyword>
<evidence type="ECO:0000256" key="2">
    <source>
        <dbReference type="ARBA" id="ARBA00023002"/>
    </source>
</evidence>
<comment type="catalytic activity">
    <reaction evidence="3">
        <text>[thioredoxin]-dithiol + NADP(+) = [thioredoxin]-disulfide + NADPH + H(+)</text>
        <dbReference type="Rhea" id="RHEA:20345"/>
        <dbReference type="Rhea" id="RHEA-COMP:10698"/>
        <dbReference type="Rhea" id="RHEA-COMP:10700"/>
        <dbReference type="ChEBI" id="CHEBI:15378"/>
        <dbReference type="ChEBI" id="CHEBI:29950"/>
        <dbReference type="ChEBI" id="CHEBI:50058"/>
        <dbReference type="ChEBI" id="CHEBI:57783"/>
        <dbReference type="ChEBI" id="CHEBI:58349"/>
        <dbReference type="EC" id="1.8.1.9"/>
    </reaction>
</comment>
<evidence type="ECO:0000256" key="3">
    <source>
        <dbReference type="ARBA" id="ARBA00048132"/>
    </source>
</evidence>
<dbReference type="Proteomes" id="UP000509303">
    <property type="component" value="Chromosome"/>
</dbReference>
<proteinExistence type="predicted"/>
<dbReference type="AlphaFoldDB" id="A0A7H8N236"/>
<keyword evidence="2" id="KW-0560">Oxidoreductase</keyword>